<dbReference type="PROSITE" id="PS52011">
    <property type="entry name" value="PEPTIDASE_M2"/>
    <property type="match status" value="1"/>
</dbReference>
<comment type="similarity">
    <text evidence="1 8">Belongs to the peptidase M2 family.</text>
</comment>
<evidence type="ECO:0000256" key="10">
    <source>
        <dbReference type="SAM" id="SignalP"/>
    </source>
</evidence>
<dbReference type="PANTHER" id="PTHR10514">
    <property type="entry name" value="ANGIOTENSIN-CONVERTING ENZYME"/>
    <property type="match status" value="1"/>
</dbReference>
<dbReference type="GO" id="GO:0006508">
    <property type="term" value="P:proteolysis"/>
    <property type="evidence" value="ECO:0007669"/>
    <property type="project" value="InterPro"/>
</dbReference>
<evidence type="ECO:0000256" key="6">
    <source>
        <dbReference type="PIRSR" id="PIRSR601548-4"/>
    </source>
</evidence>
<feature type="chain" id="PRO_5035867768" evidence="10">
    <location>
        <begin position="21"/>
        <end position="714"/>
    </location>
</feature>
<dbReference type="GO" id="GO:0008237">
    <property type="term" value="F:metallopeptidase activity"/>
    <property type="evidence" value="ECO:0007669"/>
    <property type="project" value="InterPro"/>
</dbReference>
<dbReference type="GO" id="GO:0008241">
    <property type="term" value="F:peptidyl-dipeptidase activity"/>
    <property type="evidence" value="ECO:0007669"/>
    <property type="project" value="InterPro"/>
</dbReference>
<feature type="disulfide bond" evidence="6 8">
    <location>
        <begin position="326"/>
        <end position="344"/>
    </location>
</feature>
<evidence type="ECO:0000313" key="11">
    <source>
        <dbReference type="EMBL" id="CAG9122567.1"/>
    </source>
</evidence>
<dbReference type="PROSITE" id="PS51257">
    <property type="entry name" value="PROKAR_LIPOPROTEIN"/>
    <property type="match status" value="1"/>
</dbReference>
<keyword evidence="12" id="KW-1185">Reference proteome</keyword>
<dbReference type="InterPro" id="IPR001548">
    <property type="entry name" value="Peptidase_M2"/>
</dbReference>
<evidence type="ECO:0000256" key="7">
    <source>
        <dbReference type="PIRSR" id="PIRSR601548-8"/>
    </source>
</evidence>
<dbReference type="AlphaFoldDB" id="A0A8S4F3A5"/>
<dbReference type="Pfam" id="PF01401">
    <property type="entry name" value="Peptidase_M2"/>
    <property type="match status" value="1"/>
</dbReference>
<evidence type="ECO:0000256" key="4">
    <source>
        <dbReference type="ARBA" id="ARBA00023180"/>
    </source>
</evidence>
<dbReference type="GO" id="GO:0005886">
    <property type="term" value="C:plasma membrane"/>
    <property type="evidence" value="ECO:0007669"/>
    <property type="project" value="TreeGrafter"/>
</dbReference>
<keyword evidence="9" id="KW-0812">Transmembrane</keyword>
<keyword evidence="4" id="KW-0325">Glycoprotein</keyword>
<gene>
    <name evidence="11" type="ORF">PLXY2_LOCUS7634</name>
</gene>
<comment type="caution">
    <text evidence="11">The sequence shown here is derived from an EMBL/GenBank/DDBJ whole genome shotgun (WGS) entry which is preliminary data.</text>
</comment>
<evidence type="ECO:0000256" key="5">
    <source>
        <dbReference type="PIRSR" id="PIRSR601548-3"/>
    </source>
</evidence>
<evidence type="ECO:0000256" key="8">
    <source>
        <dbReference type="PROSITE-ProRule" id="PRU01355"/>
    </source>
</evidence>
<keyword evidence="5" id="KW-0862">Zinc</keyword>
<dbReference type="Proteomes" id="UP000653454">
    <property type="component" value="Unassembled WGS sequence"/>
</dbReference>
<reference evidence="11" key="1">
    <citation type="submission" date="2020-11" db="EMBL/GenBank/DDBJ databases">
        <authorList>
            <person name="Whiteford S."/>
        </authorList>
    </citation>
    <scope>NUCLEOTIDE SEQUENCE</scope>
</reference>
<organism evidence="11 12">
    <name type="scientific">Plutella xylostella</name>
    <name type="common">Diamondback moth</name>
    <name type="synonym">Plutella maculipennis</name>
    <dbReference type="NCBI Taxonomy" id="51655"/>
    <lineage>
        <taxon>Eukaryota</taxon>
        <taxon>Metazoa</taxon>
        <taxon>Ecdysozoa</taxon>
        <taxon>Arthropoda</taxon>
        <taxon>Hexapoda</taxon>
        <taxon>Insecta</taxon>
        <taxon>Pterygota</taxon>
        <taxon>Neoptera</taxon>
        <taxon>Endopterygota</taxon>
        <taxon>Lepidoptera</taxon>
        <taxon>Glossata</taxon>
        <taxon>Ditrysia</taxon>
        <taxon>Yponomeutoidea</taxon>
        <taxon>Plutellidae</taxon>
        <taxon>Plutella</taxon>
    </lineage>
</organism>
<evidence type="ECO:0000256" key="1">
    <source>
        <dbReference type="ARBA" id="ARBA00008139"/>
    </source>
</evidence>
<keyword evidence="5" id="KW-0479">Metal-binding</keyword>
<evidence type="ECO:0000256" key="2">
    <source>
        <dbReference type="ARBA" id="ARBA00022729"/>
    </source>
</evidence>
<evidence type="ECO:0000313" key="12">
    <source>
        <dbReference type="Proteomes" id="UP000653454"/>
    </source>
</evidence>
<feature type="binding site" evidence="7">
    <location>
        <position position="389"/>
    </location>
    <ligand>
        <name>Zn(2+)</name>
        <dbReference type="ChEBI" id="CHEBI:29105"/>
        <label>2</label>
        <note>catalytic</note>
    </ligand>
</feature>
<name>A0A8S4F3A5_PLUXY</name>
<feature type="transmembrane region" description="Helical" evidence="9">
    <location>
        <begin position="674"/>
        <end position="694"/>
    </location>
</feature>
<comment type="caution">
    <text evidence="8">Lacks conserved residue(s) required for the propagation of feature annotation.</text>
</comment>
<proteinExistence type="inferred from homology"/>
<feature type="signal peptide" evidence="10">
    <location>
        <begin position="1"/>
        <end position="20"/>
    </location>
</feature>
<dbReference type="GO" id="GO:0005615">
    <property type="term" value="C:extracellular space"/>
    <property type="evidence" value="ECO:0007669"/>
    <property type="project" value="TreeGrafter"/>
</dbReference>
<dbReference type="EMBL" id="CAJHNJ030000027">
    <property type="protein sequence ID" value="CAG9122567.1"/>
    <property type="molecule type" value="Genomic_DNA"/>
</dbReference>
<accession>A0A8S4F3A5</accession>
<sequence>MRPSLLPALFLLLSCSGSSMFRSDDRLMLESLVELIEMDYEDHCEQRAAASWDELVGAPAALQRKLERDKVYGIFSKKQTHEIRSVLTTHMLSPNDDILRRKVKLLLEPGDTMLDTEQWIRLVTFGDTALHNLRYATDYDCGSNANCTLRELHKSLTLQHDDETLRRMKASWEQKLSSVDEYRQHILPLLRNASKEYNYTTVEEYWDSLAEYEGGLLKARELWDQVKPLYLKLQKYVSLRLRGEDAIGKPIPVHLLKSLTGDDWSNVIELLLPKHADIYQKLHANLQLKNLGGEKAYRRAAKLIEELNFGPLEPQLWTESNFNGQCPPILVDSCKPNNVKIYTCKDVSIANYMDAHEAVMKIKYKEVTALHSNNTYVLRDANRYSALYEAIPGFASLLSLTPHALNRAGLYPLERFNYRNNPNHHRLVLQLIIALRDLPKLNYYLAADEWRLQVLMGSITSSKVVSSWSEFRKNFSLVDSADVELLSDPYVTFNKPFLGKFMGLILKYQIYQTFAEELISDDADLAQHVSVDNSRLMEAMSRGYGVLWPAMLSDLLAKREYGLEFTALTDYFRLLDEYLDNQLDPSLDTNEMEYEEPPVETPVDNEIPIEKDADNEVELDTHANILENVIDTGDDGPMKQGVETSTVGVLEIKNPVGANNEHDEIPAEASYSTYWWIGIAVALAVVVLLIAIIAKKRHSHRKQLERQRRDTSHA</sequence>
<keyword evidence="2 10" id="KW-0732">Signal</keyword>
<protein>
    <submittedName>
        <fullName evidence="11">(diamondback moth) hypothetical protein</fullName>
    </submittedName>
</protein>
<feature type="binding site" evidence="5">
    <location>
        <position position="389"/>
    </location>
    <ligand>
        <name>Zn(2+)</name>
        <dbReference type="ChEBI" id="CHEBI:29105"/>
        <label>1</label>
        <note>catalytic</note>
    </ligand>
</feature>
<evidence type="ECO:0000256" key="9">
    <source>
        <dbReference type="SAM" id="Phobius"/>
    </source>
</evidence>
<keyword evidence="3 6" id="KW-1015">Disulfide bond</keyword>
<dbReference type="SUPFAM" id="SSF55486">
    <property type="entry name" value="Metalloproteases ('zincins'), catalytic domain"/>
    <property type="match status" value="1"/>
</dbReference>
<dbReference type="PANTHER" id="PTHR10514:SF44">
    <property type="entry name" value="ANGIOTENSIN-CONVERTING ENZYME-RELATED"/>
    <property type="match status" value="1"/>
</dbReference>
<keyword evidence="9" id="KW-0472">Membrane</keyword>
<keyword evidence="9" id="KW-1133">Transmembrane helix</keyword>
<evidence type="ECO:0000256" key="3">
    <source>
        <dbReference type="ARBA" id="ARBA00023157"/>
    </source>
</evidence>